<gene>
    <name evidence="1" type="primary">rplW</name>
    <name evidence="1" type="ORF">JYE49_08380</name>
</gene>
<keyword evidence="1" id="KW-0689">Ribosomal protein</keyword>
<reference evidence="1" key="1">
    <citation type="submission" date="2021-01" db="EMBL/GenBank/DDBJ databases">
        <title>Complete genome sequence of Clostridiales bacterium R-7.</title>
        <authorList>
            <person name="Mahoney-Kurpe S.C."/>
            <person name="Palevich N."/>
            <person name="Koike S."/>
            <person name="Moon C.D."/>
            <person name="Attwood G.T."/>
        </authorList>
    </citation>
    <scope>NUCLEOTIDE SEQUENCE</scope>
    <source>
        <strain evidence="1">R-7</strain>
    </source>
</reference>
<evidence type="ECO:0000313" key="1">
    <source>
        <dbReference type="EMBL" id="QUC65899.1"/>
    </source>
</evidence>
<keyword evidence="2" id="KW-1185">Reference proteome</keyword>
<accession>A0AC61N495</accession>
<proteinExistence type="predicted"/>
<dbReference type="Proteomes" id="UP000682782">
    <property type="component" value="Chromosome"/>
</dbReference>
<organism evidence="1 2">
    <name type="scientific">Aristaeella hokkaidonensis</name>
    <dbReference type="NCBI Taxonomy" id="3046382"/>
    <lineage>
        <taxon>Bacteria</taxon>
        <taxon>Bacillati</taxon>
        <taxon>Bacillota</taxon>
        <taxon>Clostridia</taxon>
        <taxon>Eubacteriales</taxon>
        <taxon>Aristaeellaceae</taxon>
        <taxon>Aristaeella</taxon>
    </lineage>
</organism>
<dbReference type="EMBL" id="CP068393">
    <property type="protein sequence ID" value="QUC65899.1"/>
    <property type="molecule type" value="Genomic_DNA"/>
</dbReference>
<keyword evidence="1" id="KW-0687">Ribonucleoprotein</keyword>
<sequence length="101" mass="11556">MKNPHDIIKRPILTEKAYEGIDEKRYVFEVDIKANKAEIKNAIETVFAEDGVKVAKVNTLRTIGKMKRQGRTQGMTPETKKAYVILKKDSKPIKFFEGMAQ</sequence>
<protein>
    <submittedName>
        <fullName evidence="1">50S ribosomal protein L23</fullName>
    </submittedName>
</protein>
<evidence type="ECO:0000313" key="2">
    <source>
        <dbReference type="Proteomes" id="UP000682782"/>
    </source>
</evidence>
<name>A0AC61N495_9FIRM</name>